<gene>
    <name evidence="7" type="ordered locus">Meso_2168</name>
</gene>
<dbReference type="GO" id="GO:0015171">
    <property type="term" value="F:amino acid transmembrane transporter activity"/>
    <property type="evidence" value="ECO:0007669"/>
    <property type="project" value="TreeGrafter"/>
</dbReference>
<dbReference type="eggNOG" id="COG1280">
    <property type="taxonomic scope" value="Bacteria"/>
</dbReference>
<dbReference type="AlphaFoldDB" id="Q11GB5"/>
<keyword evidence="2" id="KW-1003">Cell membrane</keyword>
<dbReference type="KEGG" id="mes:Meso_2168"/>
<proteinExistence type="predicted"/>
<dbReference type="OrthoDB" id="9807053at2"/>
<evidence type="ECO:0000313" key="7">
    <source>
        <dbReference type="EMBL" id="ABG63560.1"/>
    </source>
</evidence>
<feature type="transmembrane region" description="Helical" evidence="6">
    <location>
        <begin position="149"/>
        <end position="175"/>
    </location>
</feature>
<evidence type="ECO:0000256" key="3">
    <source>
        <dbReference type="ARBA" id="ARBA00022692"/>
    </source>
</evidence>
<dbReference type="InterPro" id="IPR001123">
    <property type="entry name" value="LeuE-type"/>
</dbReference>
<organism evidence="7">
    <name type="scientific">Chelativorans sp. (strain BNC1)</name>
    <dbReference type="NCBI Taxonomy" id="266779"/>
    <lineage>
        <taxon>Bacteria</taxon>
        <taxon>Pseudomonadati</taxon>
        <taxon>Pseudomonadota</taxon>
        <taxon>Alphaproteobacteria</taxon>
        <taxon>Hyphomicrobiales</taxon>
        <taxon>Phyllobacteriaceae</taxon>
        <taxon>Chelativorans</taxon>
    </lineage>
</organism>
<feature type="transmembrane region" description="Helical" evidence="6">
    <location>
        <begin position="43"/>
        <end position="66"/>
    </location>
</feature>
<accession>Q11GB5</accession>
<comment type="subcellular location">
    <subcellularLocation>
        <location evidence="1">Cell membrane</location>
        <topology evidence="1">Multi-pass membrane protein</topology>
    </subcellularLocation>
</comment>
<dbReference type="EMBL" id="CP000390">
    <property type="protein sequence ID" value="ABG63560.1"/>
    <property type="molecule type" value="Genomic_DNA"/>
</dbReference>
<dbReference type="PANTHER" id="PTHR30086:SF20">
    <property type="entry name" value="ARGININE EXPORTER PROTEIN ARGO-RELATED"/>
    <property type="match status" value="1"/>
</dbReference>
<name>Q11GB5_CHESB</name>
<sequence length="208" mass="22261" precursor="true">MSLLEIVTFAIVAALLVLSPGPNGVLIAKTVPTSGRAAGFANIAGFFASFYLHGTLSVLGISIILVQSAELFFIVKMLGAAYLSYVGLKALWQAWKGIGPANIAPAKSRRTLARAVAEGFLTNALNPKVSMFYLAAFPQFIPIGAEAQWGFVLVTIHALTNVVWFSSLVLLFSVFKGVGRRAWVQRWLKAITGAIFVGFGLKLAMLKA</sequence>
<evidence type="ECO:0000256" key="6">
    <source>
        <dbReference type="SAM" id="Phobius"/>
    </source>
</evidence>
<dbReference type="GO" id="GO:0005886">
    <property type="term" value="C:plasma membrane"/>
    <property type="evidence" value="ECO:0007669"/>
    <property type="project" value="UniProtKB-SubCell"/>
</dbReference>
<feature type="transmembrane region" description="Helical" evidence="6">
    <location>
        <begin position="73"/>
        <end position="92"/>
    </location>
</feature>
<dbReference type="PANTHER" id="PTHR30086">
    <property type="entry name" value="ARGININE EXPORTER PROTEIN ARGO"/>
    <property type="match status" value="1"/>
</dbReference>
<protein>
    <submittedName>
        <fullName evidence="7">Lysine exporter protein (LYSE/YGGA)</fullName>
    </submittedName>
</protein>
<reference evidence="7" key="1">
    <citation type="submission" date="2006-06" db="EMBL/GenBank/DDBJ databases">
        <title>Complete sequence of chromosome of Chelativorans sp. BNC1.</title>
        <authorList>
            <consortium name="US DOE Joint Genome Institute"/>
            <person name="Copeland A."/>
            <person name="Lucas S."/>
            <person name="Lapidus A."/>
            <person name="Barry K."/>
            <person name="Detter J.C."/>
            <person name="Glavina del Rio T."/>
            <person name="Hammon N."/>
            <person name="Israni S."/>
            <person name="Dalin E."/>
            <person name="Tice H."/>
            <person name="Pitluck S."/>
            <person name="Chertkov O."/>
            <person name="Brettin T."/>
            <person name="Bruce D."/>
            <person name="Han C."/>
            <person name="Tapia R."/>
            <person name="Gilna P."/>
            <person name="Schmutz J."/>
            <person name="Larimer F."/>
            <person name="Land M."/>
            <person name="Hauser L."/>
            <person name="Kyrpides N."/>
            <person name="Mikhailova N."/>
            <person name="Richardson P."/>
        </authorList>
    </citation>
    <scope>NUCLEOTIDE SEQUENCE</scope>
    <source>
        <strain evidence="7">BNC1</strain>
    </source>
</reference>
<dbReference type="Pfam" id="PF01810">
    <property type="entry name" value="LysE"/>
    <property type="match status" value="1"/>
</dbReference>
<dbReference type="PIRSF" id="PIRSF006324">
    <property type="entry name" value="LeuE"/>
    <property type="match status" value="1"/>
</dbReference>
<feature type="transmembrane region" description="Helical" evidence="6">
    <location>
        <begin position="187"/>
        <end position="206"/>
    </location>
</feature>
<keyword evidence="5 6" id="KW-0472">Membrane</keyword>
<evidence type="ECO:0000256" key="2">
    <source>
        <dbReference type="ARBA" id="ARBA00022475"/>
    </source>
</evidence>
<keyword evidence="3 6" id="KW-0812">Transmembrane</keyword>
<evidence type="ECO:0000256" key="4">
    <source>
        <dbReference type="ARBA" id="ARBA00022989"/>
    </source>
</evidence>
<evidence type="ECO:0000256" key="5">
    <source>
        <dbReference type="ARBA" id="ARBA00023136"/>
    </source>
</evidence>
<dbReference type="STRING" id="266779.Meso_2168"/>
<evidence type="ECO:0000256" key="1">
    <source>
        <dbReference type="ARBA" id="ARBA00004651"/>
    </source>
</evidence>
<dbReference type="HOGENOM" id="CLU_079569_3_0_5"/>
<keyword evidence="4 6" id="KW-1133">Transmembrane helix</keyword>